<comment type="caution">
    <text evidence="2">The sequence shown here is derived from an EMBL/GenBank/DDBJ whole genome shotgun (WGS) entry which is preliminary data.</text>
</comment>
<feature type="signal peptide" evidence="1">
    <location>
        <begin position="1"/>
        <end position="19"/>
    </location>
</feature>
<proteinExistence type="predicted"/>
<feature type="chain" id="PRO_5040752702" evidence="1">
    <location>
        <begin position="20"/>
        <end position="110"/>
    </location>
</feature>
<evidence type="ECO:0000313" key="3">
    <source>
        <dbReference type="Proteomes" id="UP000192578"/>
    </source>
</evidence>
<sequence>MRNFLIWLAAALFLTFAQAATPSPGQQGGRRLTADVFDARGVGPNGLPMIYNLQFNSQRAAQKAASSAKGANGAVLHEPHMSGGYSHFHSTKDGVIIKDGKHHNFGNPSG</sequence>
<reference evidence="3" key="1">
    <citation type="submission" date="2017-01" db="EMBL/GenBank/DDBJ databases">
        <title>Comparative genomics of anhydrobiosis in the tardigrade Hypsibius dujardini.</title>
        <authorList>
            <person name="Yoshida Y."/>
            <person name="Koutsovoulos G."/>
            <person name="Laetsch D."/>
            <person name="Stevens L."/>
            <person name="Kumar S."/>
            <person name="Horikawa D."/>
            <person name="Ishino K."/>
            <person name="Komine S."/>
            <person name="Tomita M."/>
            <person name="Blaxter M."/>
            <person name="Arakawa K."/>
        </authorList>
    </citation>
    <scope>NUCLEOTIDE SEQUENCE [LARGE SCALE GENOMIC DNA]</scope>
    <source>
        <strain evidence="3">Z151</strain>
    </source>
</reference>
<dbReference type="AlphaFoldDB" id="A0A9X6RMG9"/>
<dbReference type="Proteomes" id="UP000192578">
    <property type="component" value="Unassembled WGS sequence"/>
</dbReference>
<dbReference type="EMBL" id="MTYJ01000277">
    <property type="protein sequence ID" value="OWA52626.1"/>
    <property type="molecule type" value="Genomic_DNA"/>
</dbReference>
<evidence type="ECO:0000313" key="2">
    <source>
        <dbReference type="EMBL" id="OWA52626.1"/>
    </source>
</evidence>
<keyword evidence="1" id="KW-0732">Signal</keyword>
<protein>
    <submittedName>
        <fullName evidence="2">Uncharacterized protein</fullName>
    </submittedName>
</protein>
<organism evidence="2 3">
    <name type="scientific">Hypsibius exemplaris</name>
    <name type="common">Freshwater tardigrade</name>
    <dbReference type="NCBI Taxonomy" id="2072580"/>
    <lineage>
        <taxon>Eukaryota</taxon>
        <taxon>Metazoa</taxon>
        <taxon>Ecdysozoa</taxon>
        <taxon>Tardigrada</taxon>
        <taxon>Eutardigrada</taxon>
        <taxon>Parachela</taxon>
        <taxon>Hypsibioidea</taxon>
        <taxon>Hypsibiidae</taxon>
        <taxon>Hypsibius</taxon>
    </lineage>
</organism>
<accession>A0A9X6RMG9</accession>
<keyword evidence="3" id="KW-1185">Reference proteome</keyword>
<gene>
    <name evidence="2" type="ORF">BV898_17074</name>
</gene>
<name>A0A9X6RMG9_HYPEX</name>
<evidence type="ECO:0000256" key="1">
    <source>
        <dbReference type="SAM" id="SignalP"/>
    </source>
</evidence>